<comment type="caution">
    <text evidence="2">The sequence shown here is derived from an EMBL/GenBank/DDBJ whole genome shotgun (WGS) entry which is preliminary data.</text>
</comment>
<organism evidence="2 3">
    <name type="scientific">Microbulbifer aestuariivivens</name>
    <dbReference type="NCBI Taxonomy" id="1908308"/>
    <lineage>
        <taxon>Bacteria</taxon>
        <taxon>Pseudomonadati</taxon>
        <taxon>Pseudomonadota</taxon>
        <taxon>Gammaproteobacteria</taxon>
        <taxon>Cellvibrionales</taxon>
        <taxon>Microbulbiferaceae</taxon>
        <taxon>Microbulbifer</taxon>
    </lineage>
</organism>
<accession>A0ABP9WPB5</accession>
<dbReference type="SUPFAM" id="SSF69318">
    <property type="entry name" value="Integrin alpha N-terminal domain"/>
    <property type="match status" value="1"/>
</dbReference>
<keyword evidence="1" id="KW-0732">Signal</keyword>
<reference evidence="2 3" key="1">
    <citation type="submission" date="2024-02" db="EMBL/GenBank/DDBJ databases">
        <title>Microbulbifer aestuariivivens NBRC 112533.</title>
        <authorList>
            <person name="Ichikawa N."/>
            <person name="Katano-Makiyama Y."/>
            <person name="Hidaka K."/>
        </authorList>
    </citation>
    <scope>NUCLEOTIDE SEQUENCE [LARGE SCALE GENOMIC DNA]</scope>
    <source>
        <strain evidence="2 3">NBRC 112533</strain>
    </source>
</reference>
<keyword evidence="3" id="KW-1185">Reference proteome</keyword>
<feature type="chain" id="PRO_5046890185" description="VCBS repeat-containing protein" evidence="1">
    <location>
        <begin position="23"/>
        <end position="355"/>
    </location>
</feature>
<evidence type="ECO:0000256" key="1">
    <source>
        <dbReference type="SAM" id="SignalP"/>
    </source>
</evidence>
<feature type="signal peptide" evidence="1">
    <location>
        <begin position="1"/>
        <end position="22"/>
    </location>
</feature>
<protein>
    <recommendedName>
        <fullName evidence="4">VCBS repeat-containing protein</fullName>
    </recommendedName>
</protein>
<evidence type="ECO:0000313" key="3">
    <source>
        <dbReference type="Proteomes" id="UP001408594"/>
    </source>
</evidence>
<gene>
    <name evidence="2" type="ORF">Maes01_01499</name>
</gene>
<dbReference type="RefSeq" id="WP_345550231.1">
    <property type="nucleotide sequence ID" value="NZ_BAABRT010000009.1"/>
</dbReference>
<evidence type="ECO:0000313" key="2">
    <source>
        <dbReference type="EMBL" id="GAA5524940.1"/>
    </source>
</evidence>
<evidence type="ECO:0008006" key="4">
    <source>
        <dbReference type="Google" id="ProtNLM"/>
    </source>
</evidence>
<dbReference type="Proteomes" id="UP001408594">
    <property type="component" value="Unassembled WGS sequence"/>
</dbReference>
<proteinExistence type="predicted"/>
<sequence length="355" mass="39781">MRRLKQFFTAVLLLVFSAIVSSQELNVEVGIYANSESITESQKFLLWDLERLASELSVSRLKDIHSLVKINGERKFGVLNYSSDVGVVDLDRGVVSGPWPISPYKEHLFLSGEYLAAAEKIAAVHGRKFSVSDDPLSVAVEREFDYYFDQSLRPKGGGGCLSLAPLRYGDIDGDSSSELVLFFRKGLILFSLEDKRVMFSAHYLMGDEIPAGEVERYFPGQPKAGEPIFLSRSGASVLVMEKIPAWRPLSKIYFGDFDEDGKRDIILWRKLFESNKHGDNSGGFKGLGEVFVHYSLRDGMYSKESTDRAVVQEWLSSNNLTWKKGFPTKSECIGSVGDLIPEMHDPLLNDPEVLQ</sequence>
<name>A0ABP9WPB5_9GAMM</name>
<dbReference type="InterPro" id="IPR028994">
    <property type="entry name" value="Integrin_alpha_N"/>
</dbReference>
<dbReference type="EMBL" id="BAABRT010000009">
    <property type="protein sequence ID" value="GAA5524940.1"/>
    <property type="molecule type" value="Genomic_DNA"/>
</dbReference>